<evidence type="ECO:0000313" key="2">
    <source>
        <dbReference type="Proteomes" id="UP000499080"/>
    </source>
</evidence>
<dbReference type="Proteomes" id="UP000499080">
    <property type="component" value="Unassembled WGS sequence"/>
</dbReference>
<dbReference type="AlphaFoldDB" id="A0A4Y2RJ68"/>
<dbReference type="EMBL" id="BGPR01017353">
    <property type="protein sequence ID" value="GBN75847.1"/>
    <property type="molecule type" value="Genomic_DNA"/>
</dbReference>
<gene>
    <name evidence="1" type="ORF">AVEN_78661_1</name>
</gene>
<comment type="caution">
    <text evidence="1">The sequence shown here is derived from an EMBL/GenBank/DDBJ whole genome shotgun (WGS) entry which is preliminary data.</text>
</comment>
<accession>A0A4Y2RJ68</accession>
<evidence type="ECO:0000313" key="1">
    <source>
        <dbReference type="EMBL" id="GBN75847.1"/>
    </source>
</evidence>
<protein>
    <submittedName>
        <fullName evidence="1">Uncharacterized protein</fullName>
    </submittedName>
</protein>
<proteinExistence type="predicted"/>
<name>A0A4Y2RJ68_ARAVE</name>
<reference evidence="1 2" key="1">
    <citation type="journal article" date="2019" name="Sci. Rep.">
        <title>Orb-weaving spider Araneus ventricosus genome elucidates the spidroin gene catalogue.</title>
        <authorList>
            <person name="Kono N."/>
            <person name="Nakamura H."/>
            <person name="Ohtoshi R."/>
            <person name="Moran D.A.P."/>
            <person name="Shinohara A."/>
            <person name="Yoshida Y."/>
            <person name="Fujiwara M."/>
            <person name="Mori M."/>
            <person name="Tomita M."/>
            <person name="Arakawa K."/>
        </authorList>
    </citation>
    <scope>NUCLEOTIDE SEQUENCE [LARGE SCALE GENOMIC DNA]</scope>
</reference>
<sequence length="94" mass="10128">MQGCVVAKESARHIVLRDVPARLMEGKGSGRTVENSKQEITLLHTALHASPPTKGLKKSGITSSSLKLPSNNLIFCVNSAQSCGTFEVMIFIPY</sequence>
<keyword evidence="2" id="KW-1185">Reference proteome</keyword>
<organism evidence="1 2">
    <name type="scientific">Araneus ventricosus</name>
    <name type="common">Orbweaver spider</name>
    <name type="synonym">Epeira ventricosa</name>
    <dbReference type="NCBI Taxonomy" id="182803"/>
    <lineage>
        <taxon>Eukaryota</taxon>
        <taxon>Metazoa</taxon>
        <taxon>Ecdysozoa</taxon>
        <taxon>Arthropoda</taxon>
        <taxon>Chelicerata</taxon>
        <taxon>Arachnida</taxon>
        <taxon>Araneae</taxon>
        <taxon>Araneomorphae</taxon>
        <taxon>Entelegynae</taxon>
        <taxon>Araneoidea</taxon>
        <taxon>Araneidae</taxon>
        <taxon>Araneus</taxon>
    </lineage>
</organism>